<reference evidence="6 7" key="1">
    <citation type="submission" date="2020-11" db="EMBL/GenBank/DDBJ databases">
        <title>Enhanced detection system for hospital associated transmission using whole genome sequencing surveillance.</title>
        <authorList>
            <person name="Harrison L.H."/>
            <person name="Van Tyne D."/>
            <person name="Marsh J.W."/>
            <person name="Griffith M.P."/>
            <person name="Snyder D.J."/>
            <person name="Cooper V.S."/>
            <person name="Mustapha M."/>
        </authorList>
    </citation>
    <scope>NUCLEOTIDE SEQUENCE [LARGE SCALE GENOMIC DNA]</scope>
    <source>
        <strain evidence="6 7">PSA00705</strain>
    </source>
</reference>
<dbReference type="Proteomes" id="UP000608450">
    <property type="component" value="Unassembled WGS sequence"/>
</dbReference>
<accession>A0ABS0KKA9</accession>
<dbReference type="InterPro" id="IPR011010">
    <property type="entry name" value="DNA_brk_join_enz"/>
</dbReference>
<dbReference type="PANTHER" id="PTHR30349:SF41">
    <property type="entry name" value="INTEGRASE_RECOMBINASE PROTEIN MJ0367-RELATED"/>
    <property type="match status" value="1"/>
</dbReference>
<sequence>MAYITRRGAVYYLNLRLPKHLYPRCHTLRLSLGIRERRAATFLASTLAERVHQHIAAQPLTEPHRLRLLCTEWRDSTPVPEAIQTHYRGRISVAGSPQKESPTLASLSKLYIEEGKRSGAWRTGNTLDVERALREFFELMGDQPIRAFGPEQARMLKDRLSRCPQYFAQRPEFKGMTLGQVVDSAMAYQTITAVTINNRLRKLTAFFNWCKSNGHIEHNPLAGMKVMAGAAKDARLSFDRSDLLALLDLNTLRQEARKHAWRFWLPLLARFTGARLEELCQLHTADFIETQGIPCIRIDDRHDGQKLKNQSSRRTLPIHPVLISLGLLDHVASVLTSGTTRVFPDLKPTRGKYGHAPSKWFSRYRTKVDVNDPRKTFHSFRHTFIDDLREAGVQDSLIKQMVGHEDHSVTFRVYGSRLQLNAMLRALRFVEDDHHS</sequence>
<keyword evidence="2" id="KW-0229">DNA integration</keyword>
<evidence type="ECO:0000256" key="2">
    <source>
        <dbReference type="ARBA" id="ARBA00022908"/>
    </source>
</evidence>
<dbReference type="EMBL" id="JADTFC010000030">
    <property type="protein sequence ID" value="MBG6288502.1"/>
    <property type="molecule type" value="Genomic_DNA"/>
</dbReference>
<dbReference type="InterPro" id="IPR050090">
    <property type="entry name" value="Tyrosine_recombinase_XerCD"/>
</dbReference>
<evidence type="ECO:0000256" key="4">
    <source>
        <dbReference type="ARBA" id="ARBA00023172"/>
    </source>
</evidence>
<comment type="similarity">
    <text evidence="1">Belongs to the 'phage' integrase family.</text>
</comment>
<protein>
    <submittedName>
        <fullName evidence="6">Site-specific integrase</fullName>
    </submittedName>
</protein>
<evidence type="ECO:0000313" key="6">
    <source>
        <dbReference type="EMBL" id="MBG6288502.1"/>
    </source>
</evidence>
<proteinExistence type="inferred from homology"/>
<evidence type="ECO:0000313" key="7">
    <source>
        <dbReference type="Proteomes" id="UP000608450"/>
    </source>
</evidence>
<dbReference type="InterPro" id="IPR013762">
    <property type="entry name" value="Integrase-like_cat_sf"/>
</dbReference>
<dbReference type="InterPro" id="IPR002104">
    <property type="entry name" value="Integrase_catalytic"/>
</dbReference>
<dbReference type="RefSeq" id="WP_196912794.1">
    <property type="nucleotide sequence ID" value="NZ_JADTFC010000030.1"/>
</dbReference>
<dbReference type="CDD" id="cd01184">
    <property type="entry name" value="INT_C_like_1"/>
    <property type="match status" value="1"/>
</dbReference>
<evidence type="ECO:0000256" key="3">
    <source>
        <dbReference type="ARBA" id="ARBA00023125"/>
    </source>
</evidence>
<dbReference type="Gene3D" id="1.10.150.130">
    <property type="match status" value="1"/>
</dbReference>
<feature type="domain" description="Tyr recombinase" evidence="5">
    <location>
        <begin position="231"/>
        <end position="429"/>
    </location>
</feature>
<dbReference type="SUPFAM" id="SSF56349">
    <property type="entry name" value="DNA breaking-rejoining enzymes"/>
    <property type="match status" value="1"/>
</dbReference>
<evidence type="ECO:0000256" key="1">
    <source>
        <dbReference type="ARBA" id="ARBA00008857"/>
    </source>
</evidence>
<evidence type="ECO:0000259" key="5">
    <source>
        <dbReference type="PROSITE" id="PS51898"/>
    </source>
</evidence>
<dbReference type="Pfam" id="PF00589">
    <property type="entry name" value="Phage_integrase"/>
    <property type="match status" value="1"/>
</dbReference>
<organism evidence="6 7">
    <name type="scientific">Pseudomonas nitroreducens</name>
    <dbReference type="NCBI Taxonomy" id="46680"/>
    <lineage>
        <taxon>Bacteria</taxon>
        <taxon>Pseudomonadati</taxon>
        <taxon>Pseudomonadota</taxon>
        <taxon>Gammaproteobacteria</taxon>
        <taxon>Pseudomonadales</taxon>
        <taxon>Pseudomonadaceae</taxon>
        <taxon>Pseudomonas</taxon>
    </lineage>
</organism>
<dbReference type="PROSITE" id="PS51898">
    <property type="entry name" value="TYR_RECOMBINASE"/>
    <property type="match status" value="1"/>
</dbReference>
<keyword evidence="4" id="KW-0233">DNA recombination</keyword>
<dbReference type="Gene3D" id="1.10.443.10">
    <property type="entry name" value="Intergrase catalytic core"/>
    <property type="match status" value="1"/>
</dbReference>
<name>A0ABS0KKA9_PSENT</name>
<dbReference type="PANTHER" id="PTHR30349">
    <property type="entry name" value="PHAGE INTEGRASE-RELATED"/>
    <property type="match status" value="1"/>
</dbReference>
<keyword evidence="7" id="KW-1185">Reference proteome</keyword>
<gene>
    <name evidence="6" type="ORF">I5I61_13705</name>
</gene>
<keyword evidence="3" id="KW-0238">DNA-binding</keyword>
<dbReference type="InterPro" id="IPR010998">
    <property type="entry name" value="Integrase_recombinase_N"/>
</dbReference>
<comment type="caution">
    <text evidence="6">The sequence shown here is derived from an EMBL/GenBank/DDBJ whole genome shotgun (WGS) entry which is preliminary data.</text>
</comment>